<feature type="transmembrane region" description="Helical" evidence="1">
    <location>
        <begin position="96"/>
        <end position="112"/>
    </location>
</feature>
<evidence type="ECO:0000256" key="1">
    <source>
        <dbReference type="SAM" id="Phobius"/>
    </source>
</evidence>
<evidence type="ECO:0000313" key="2">
    <source>
        <dbReference type="EMBL" id="QGQ23630.1"/>
    </source>
</evidence>
<name>A0A6I6ADG2_9PLAN</name>
<dbReference type="EMBL" id="CP043930">
    <property type="protein sequence ID" value="QGQ23630.1"/>
    <property type="molecule type" value="Genomic_DNA"/>
</dbReference>
<protein>
    <submittedName>
        <fullName evidence="2">Uncharacterized protein</fullName>
    </submittedName>
</protein>
<feature type="transmembrane region" description="Helical" evidence="1">
    <location>
        <begin position="71"/>
        <end position="90"/>
    </location>
</feature>
<proteinExistence type="predicted"/>
<dbReference type="Proteomes" id="UP000427281">
    <property type="component" value="Chromosome"/>
</dbReference>
<dbReference type="RefSeq" id="WP_155364556.1">
    <property type="nucleotide sequence ID" value="NZ_CP043930.1"/>
</dbReference>
<gene>
    <name evidence="2" type="ORF">F1728_13495</name>
</gene>
<dbReference type="AlphaFoldDB" id="A0A6I6ADG2"/>
<dbReference type="KEGG" id="gim:F1728_13495"/>
<evidence type="ECO:0000313" key="3">
    <source>
        <dbReference type="Proteomes" id="UP000427281"/>
    </source>
</evidence>
<sequence>MMNTPVTQPAAEIAASNRKTLVIPLLIIAIGTGWLLTTLNIVPGLNWIWILGLAITGLTSFAVSGIDKSSVLIGPFFLIASTLSVLRQIGYVTFNIEIPILVIVIGCLLLIARSPSIPLPKWMVFDSAGHSGE</sequence>
<organism evidence="2 3">
    <name type="scientific">Gimesia benthica</name>
    <dbReference type="NCBI Taxonomy" id="2608982"/>
    <lineage>
        <taxon>Bacteria</taxon>
        <taxon>Pseudomonadati</taxon>
        <taxon>Planctomycetota</taxon>
        <taxon>Planctomycetia</taxon>
        <taxon>Planctomycetales</taxon>
        <taxon>Planctomycetaceae</taxon>
        <taxon>Gimesia</taxon>
    </lineage>
</organism>
<keyword evidence="1" id="KW-1133">Transmembrane helix</keyword>
<reference evidence="2 3" key="1">
    <citation type="submission" date="2019-09" db="EMBL/GenBank/DDBJ databases">
        <title>Gimesia benthica sp. nov., a novel bacterium isolated from deep-sea water of the Northwest Indian Ocean.</title>
        <authorList>
            <person name="Dai X."/>
        </authorList>
    </citation>
    <scope>NUCLEOTIDE SEQUENCE [LARGE SCALE GENOMIC DNA]</scope>
    <source>
        <strain evidence="2 3">E7</strain>
    </source>
</reference>
<accession>A0A6I6ADG2</accession>
<feature type="transmembrane region" description="Helical" evidence="1">
    <location>
        <begin position="47"/>
        <end position="64"/>
    </location>
</feature>
<feature type="transmembrane region" description="Helical" evidence="1">
    <location>
        <begin position="21"/>
        <end position="41"/>
    </location>
</feature>
<keyword evidence="1" id="KW-0812">Transmembrane</keyword>
<keyword evidence="1" id="KW-0472">Membrane</keyword>
<keyword evidence="3" id="KW-1185">Reference proteome</keyword>